<evidence type="ECO:0000313" key="2">
    <source>
        <dbReference type="EMBL" id="GJS88337.1"/>
    </source>
</evidence>
<protein>
    <submittedName>
        <fullName evidence="2">Uncharacterized protein</fullName>
    </submittedName>
</protein>
<gene>
    <name evidence="2" type="ORF">Tco_0770973</name>
</gene>
<keyword evidence="1" id="KW-1133">Transmembrane helix</keyword>
<organism evidence="2 3">
    <name type="scientific">Tanacetum coccineum</name>
    <dbReference type="NCBI Taxonomy" id="301880"/>
    <lineage>
        <taxon>Eukaryota</taxon>
        <taxon>Viridiplantae</taxon>
        <taxon>Streptophyta</taxon>
        <taxon>Embryophyta</taxon>
        <taxon>Tracheophyta</taxon>
        <taxon>Spermatophyta</taxon>
        <taxon>Magnoliopsida</taxon>
        <taxon>eudicotyledons</taxon>
        <taxon>Gunneridae</taxon>
        <taxon>Pentapetalae</taxon>
        <taxon>asterids</taxon>
        <taxon>campanulids</taxon>
        <taxon>Asterales</taxon>
        <taxon>Asteraceae</taxon>
        <taxon>Asteroideae</taxon>
        <taxon>Anthemideae</taxon>
        <taxon>Anthemidinae</taxon>
        <taxon>Tanacetum</taxon>
    </lineage>
</organism>
<reference evidence="2" key="1">
    <citation type="journal article" date="2022" name="Int. J. Mol. Sci.">
        <title>Draft Genome of Tanacetum Coccineum: Genomic Comparison of Closely Related Tanacetum-Family Plants.</title>
        <authorList>
            <person name="Yamashiro T."/>
            <person name="Shiraishi A."/>
            <person name="Nakayama K."/>
            <person name="Satake H."/>
        </authorList>
    </citation>
    <scope>NUCLEOTIDE SEQUENCE</scope>
</reference>
<feature type="transmembrane region" description="Helical" evidence="1">
    <location>
        <begin position="179"/>
        <end position="203"/>
    </location>
</feature>
<comment type="caution">
    <text evidence="2">The sequence shown here is derived from an EMBL/GenBank/DDBJ whole genome shotgun (WGS) entry which is preliminary data.</text>
</comment>
<accession>A0ABQ4ZER9</accession>
<dbReference type="EMBL" id="BQNB010011265">
    <property type="protein sequence ID" value="GJS88337.1"/>
    <property type="molecule type" value="Genomic_DNA"/>
</dbReference>
<evidence type="ECO:0000256" key="1">
    <source>
        <dbReference type="SAM" id="Phobius"/>
    </source>
</evidence>
<keyword evidence="1" id="KW-0812">Transmembrane</keyword>
<sequence length="212" mass="24099">MRLITLGSKVIQGLRLIRESTKRVFQDFSPPPKEAQLAGQAFQWKVGQEVKDRCESEEAEMKKHMEIVLDEEEITIDAIPLATKPLIIMPDQLDCLDMAQKHYWSNKVPRVSGSNNLFNSTHISLYLSSVGSVDLNFSLTRLHNITKYFPSAFSVNLLVNYWILSFVRLQHSSLALELLSSFVVSLLVDSFIQLLYIIVLQLIPDLSPVFCS</sequence>
<dbReference type="Proteomes" id="UP001151760">
    <property type="component" value="Unassembled WGS sequence"/>
</dbReference>
<keyword evidence="3" id="KW-1185">Reference proteome</keyword>
<keyword evidence="1" id="KW-0472">Membrane</keyword>
<evidence type="ECO:0000313" key="3">
    <source>
        <dbReference type="Proteomes" id="UP001151760"/>
    </source>
</evidence>
<proteinExistence type="predicted"/>
<name>A0ABQ4ZER9_9ASTR</name>
<reference evidence="2" key="2">
    <citation type="submission" date="2022-01" db="EMBL/GenBank/DDBJ databases">
        <authorList>
            <person name="Yamashiro T."/>
            <person name="Shiraishi A."/>
            <person name="Satake H."/>
            <person name="Nakayama K."/>
        </authorList>
    </citation>
    <scope>NUCLEOTIDE SEQUENCE</scope>
</reference>